<keyword evidence="15" id="KW-1185">Reference proteome</keyword>
<keyword evidence="4 13" id="KW-0812">Transmembrane</keyword>
<dbReference type="GO" id="GO:0016705">
    <property type="term" value="F:oxidoreductase activity, acting on paired donors, with incorporation or reduction of molecular oxygen"/>
    <property type="evidence" value="ECO:0007669"/>
    <property type="project" value="InterPro"/>
</dbReference>
<evidence type="ECO:0000256" key="11">
    <source>
        <dbReference type="PIRSR" id="PIRSR602401-1"/>
    </source>
</evidence>
<evidence type="ECO:0000313" key="15">
    <source>
        <dbReference type="Proteomes" id="UP000295252"/>
    </source>
</evidence>
<dbReference type="Pfam" id="PF00067">
    <property type="entry name" value="p450"/>
    <property type="match status" value="1"/>
</dbReference>
<keyword evidence="6 13" id="KW-1133">Transmembrane helix</keyword>
<evidence type="ECO:0000256" key="9">
    <source>
        <dbReference type="ARBA" id="ARBA00023033"/>
    </source>
</evidence>
<evidence type="ECO:0000256" key="5">
    <source>
        <dbReference type="ARBA" id="ARBA00022723"/>
    </source>
</evidence>
<sequence length="410" mass="47012">MEVWSFKLLPLLGLLGYVIYWFYEMVEVYWLKPKRLEKILRKQGFKGNPYRLLRGDQHENDKLLKETFYHDLDPLIEILFTGVACAEGQKWEKLGRSSTLLSLMLPAFQMSCVEKVNKWSRLIPEGGSAEVDVWKGIEGLSGGVISRALFGTSYEEGSVIVELMKELASLTWEAVRSVYFPGKRFLPLKRNNRMRAIDRELRVKITEMINKKIKAMQAGESSGDDFLGILLESNMNEIKLQGSKTAGLTIEQIINECKVFYWAGQDTSSTLMLWSLVLLSKHPEWQERAREEILQVFGDKDPYYDGLSHLKIVPMILNEILRLYPPLAELSKVATEDTQLGKYFIPAGVQMMNPQIVLHYDPELWGDDVLEFKPERFSEGVMKATKIQGAYFPFSLGRRMCIGNNFALLA</sequence>
<dbReference type="InterPro" id="IPR001128">
    <property type="entry name" value="Cyt_P450"/>
</dbReference>
<dbReference type="PhylomeDB" id="A0A068V6Y7"/>
<keyword evidence="3 11" id="KW-0349">Heme</keyword>
<dbReference type="InterPro" id="IPR036396">
    <property type="entry name" value="Cyt_P450_sf"/>
</dbReference>
<evidence type="ECO:0000256" key="6">
    <source>
        <dbReference type="ARBA" id="ARBA00022989"/>
    </source>
</evidence>
<dbReference type="PRINTS" id="PR00463">
    <property type="entry name" value="EP450I"/>
</dbReference>
<evidence type="ECO:0000256" key="2">
    <source>
        <dbReference type="ARBA" id="ARBA00010617"/>
    </source>
</evidence>
<dbReference type="SUPFAM" id="SSF48264">
    <property type="entry name" value="Cytochrome P450"/>
    <property type="match status" value="1"/>
</dbReference>
<keyword evidence="5 11" id="KW-0479">Metal-binding</keyword>
<comment type="subcellular location">
    <subcellularLocation>
        <location evidence="1">Membrane</location>
    </subcellularLocation>
</comment>
<dbReference type="Gene3D" id="1.10.630.10">
    <property type="entry name" value="Cytochrome P450"/>
    <property type="match status" value="1"/>
</dbReference>
<dbReference type="STRING" id="49390.A0A068V6Y7"/>
<evidence type="ECO:0000256" key="13">
    <source>
        <dbReference type="SAM" id="Phobius"/>
    </source>
</evidence>
<evidence type="ECO:0000256" key="8">
    <source>
        <dbReference type="ARBA" id="ARBA00023004"/>
    </source>
</evidence>
<keyword evidence="7 12" id="KW-0560">Oxidoreductase</keyword>
<dbReference type="PRINTS" id="PR00385">
    <property type="entry name" value="P450"/>
</dbReference>
<feature type="binding site" description="axial binding residue" evidence="11">
    <location>
        <position position="401"/>
    </location>
    <ligand>
        <name>heme</name>
        <dbReference type="ChEBI" id="CHEBI:30413"/>
    </ligand>
    <ligandPart>
        <name>Fe</name>
        <dbReference type="ChEBI" id="CHEBI:18248"/>
    </ligandPart>
</feature>
<evidence type="ECO:0000313" key="14">
    <source>
        <dbReference type="EMBL" id="CDP16565.1"/>
    </source>
</evidence>
<dbReference type="Proteomes" id="UP000295252">
    <property type="component" value="Chromosome V"/>
</dbReference>
<feature type="transmembrane region" description="Helical" evidence="13">
    <location>
        <begin position="12"/>
        <end position="31"/>
    </location>
</feature>
<evidence type="ECO:0000256" key="7">
    <source>
        <dbReference type="ARBA" id="ARBA00023002"/>
    </source>
</evidence>
<evidence type="ECO:0000256" key="10">
    <source>
        <dbReference type="ARBA" id="ARBA00023136"/>
    </source>
</evidence>
<dbReference type="InterPro" id="IPR017972">
    <property type="entry name" value="Cyt_P450_CS"/>
</dbReference>
<keyword evidence="9 12" id="KW-0503">Monooxygenase</keyword>
<dbReference type="PANTHER" id="PTHR24282:SF255">
    <property type="entry name" value="CYTOCHROME P450 72A11-RELATED"/>
    <property type="match status" value="1"/>
</dbReference>
<comment type="similarity">
    <text evidence="2 12">Belongs to the cytochrome P450 family.</text>
</comment>
<dbReference type="InterPro" id="IPR050665">
    <property type="entry name" value="Cytochrome_P450_Monooxygen"/>
</dbReference>
<dbReference type="EMBL" id="HG739216">
    <property type="protein sequence ID" value="CDP16565.1"/>
    <property type="molecule type" value="Genomic_DNA"/>
</dbReference>
<dbReference type="InterPro" id="IPR002401">
    <property type="entry name" value="Cyt_P450_E_grp-I"/>
</dbReference>
<dbReference type="AlphaFoldDB" id="A0A068V6Y7"/>
<dbReference type="GO" id="GO:0016020">
    <property type="term" value="C:membrane"/>
    <property type="evidence" value="ECO:0007669"/>
    <property type="project" value="UniProtKB-SubCell"/>
</dbReference>
<reference evidence="15" key="1">
    <citation type="journal article" date="2014" name="Science">
        <title>The coffee genome provides insight into the convergent evolution of caffeine biosynthesis.</title>
        <authorList>
            <person name="Denoeud F."/>
            <person name="Carretero-Paulet L."/>
            <person name="Dereeper A."/>
            <person name="Droc G."/>
            <person name="Guyot R."/>
            <person name="Pietrella M."/>
            <person name="Zheng C."/>
            <person name="Alberti A."/>
            <person name="Anthony F."/>
            <person name="Aprea G."/>
            <person name="Aury J.M."/>
            <person name="Bento P."/>
            <person name="Bernard M."/>
            <person name="Bocs S."/>
            <person name="Campa C."/>
            <person name="Cenci A."/>
            <person name="Combes M.C."/>
            <person name="Crouzillat D."/>
            <person name="Da Silva C."/>
            <person name="Daddiego L."/>
            <person name="De Bellis F."/>
            <person name="Dussert S."/>
            <person name="Garsmeur O."/>
            <person name="Gayraud T."/>
            <person name="Guignon V."/>
            <person name="Jahn K."/>
            <person name="Jamilloux V."/>
            <person name="Joet T."/>
            <person name="Labadie K."/>
            <person name="Lan T."/>
            <person name="Leclercq J."/>
            <person name="Lepelley M."/>
            <person name="Leroy T."/>
            <person name="Li L.T."/>
            <person name="Librado P."/>
            <person name="Lopez L."/>
            <person name="Munoz A."/>
            <person name="Noel B."/>
            <person name="Pallavicini A."/>
            <person name="Perrotta G."/>
            <person name="Poncet V."/>
            <person name="Pot D."/>
            <person name="Priyono X."/>
            <person name="Rigoreau M."/>
            <person name="Rouard M."/>
            <person name="Rozas J."/>
            <person name="Tranchant-Dubreuil C."/>
            <person name="VanBuren R."/>
            <person name="Zhang Q."/>
            <person name="Andrade A.C."/>
            <person name="Argout X."/>
            <person name="Bertrand B."/>
            <person name="de Kochko A."/>
            <person name="Graziosi G."/>
            <person name="Henry R.J."/>
            <person name="Jayarama X."/>
            <person name="Ming R."/>
            <person name="Nagai C."/>
            <person name="Rounsley S."/>
            <person name="Sankoff D."/>
            <person name="Giuliano G."/>
            <person name="Albert V.A."/>
            <person name="Wincker P."/>
            <person name="Lashermes P."/>
        </authorList>
    </citation>
    <scope>NUCLEOTIDE SEQUENCE [LARGE SCALE GENOMIC DNA]</scope>
    <source>
        <strain evidence="15">cv. DH200-94</strain>
    </source>
</reference>
<dbReference type="PROSITE" id="PS00086">
    <property type="entry name" value="CYTOCHROME_P450"/>
    <property type="match status" value="1"/>
</dbReference>
<dbReference type="InParanoid" id="A0A068V6Y7"/>
<dbReference type="GO" id="GO:0020037">
    <property type="term" value="F:heme binding"/>
    <property type="evidence" value="ECO:0007669"/>
    <property type="project" value="InterPro"/>
</dbReference>
<proteinExistence type="inferred from homology"/>
<organism evidence="14 15">
    <name type="scientific">Coffea canephora</name>
    <name type="common">Robusta coffee</name>
    <dbReference type="NCBI Taxonomy" id="49390"/>
    <lineage>
        <taxon>Eukaryota</taxon>
        <taxon>Viridiplantae</taxon>
        <taxon>Streptophyta</taxon>
        <taxon>Embryophyta</taxon>
        <taxon>Tracheophyta</taxon>
        <taxon>Spermatophyta</taxon>
        <taxon>Magnoliopsida</taxon>
        <taxon>eudicotyledons</taxon>
        <taxon>Gunneridae</taxon>
        <taxon>Pentapetalae</taxon>
        <taxon>asterids</taxon>
        <taxon>lamiids</taxon>
        <taxon>Gentianales</taxon>
        <taxon>Rubiaceae</taxon>
        <taxon>Ixoroideae</taxon>
        <taxon>Gardenieae complex</taxon>
        <taxon>Bertiereae - Coffeeae clade</taxon>
        <taxon>Coffeeae</taxon>
        <taxon>Coffea</taxon>
    </lineage>
</organism>
<dbReference type="OrthoDB" id="1470350at2759"/>
<dbReference type="GO" id="GO:0004497">
    <property type="term" value="F:monooxygenase activity"/>
    <property type="evidence" value="ECO:0007669"/>
    <property type="project" value="UniProtKB-KW"/>
</dbReference>
<accession>A0A068V6Y7</accession>
<dbReference type="GO" id="GO:0005506">
    <property type="term" value="F:iron ion binding"/>
    <property type="evidence" value="ECO:0007669"/>
    <property type="project" value="InterPro"/>
</dbReference>
<gene>
    <name evidence="14" type="ORF">GSCOC_T00018961001</name>
</gene>
<evidence type="ECO:0000256" key="1">
    <source>
        <dbReference type="ARBA" id="ARBA00004370"/>
    </source>
</evidence>
<evidence type="ECO:0000256" key="12">
    <source>
        <dbReference type="RuleBase" id="RU000461"/>
    </source>
</evidence>
<evidence type="ECO:0000256" key="4">
    <source>
        <dbReference type="ARBA" id="ARBA00022692"/>
    </source>
</evidence>
<keyword evidence="10 13" id="KW-0472">Membrane</keyword>
<dbReference type="Gramene" id="CDP16565">
    <property type="protein sequence ID" value="CDP16565"/>
    <property type="gene ID" value="GSCOC_T00018961001"/>
</dbReference>
<protein>
    <recommendedName>
        <fullName evidence="16">Cytochrome P450</fullName>
    </recommendedName>
</protein>
<evidence type="ECO:0000256" key="3">
    <source>
        <dbReference type="ARBA" id="ARBA00022617"/>
    </source>
</evidence>
<dbReference type="PANTHER" id="PTHR24282">
    <property type="entry name" value="CYTOCHROME P450 FAMILY MEMBER"/>
    <property type="match status" value="1"/>
</dbReference>
<evidence type="ECO:0008006" key="16">
    <source>
        <dbReference type="Google" id="ProtNLM"/>
    </source>
</evidence>
<name>A0A068V6Y7_COFCA</name>
<comment type="cofactor">
    <cofactor evidence="11">
        <name>heme</name>
        <dbReference type="ChEBI" id="CHEBI:30413"/>
    </cofactor>
</comment>
<keyword evidence="8 11" id="KW-0408">Iron</keyword>